<protein>
    <submittedName>
        <fullName evidence="2">Uncharacterized protein</fullName>
    </submittedName>
</protein>
<sequence length="41" mass="4940">MKWVRILSIKIQRLLKKDLLLVTLLFLLGLMVLFFEIYSQC</sequence>
<keyword evidence="3" id="KW-1185">Reference proteome</keyword>
<reference evidence="2 3" key="1">
    <citation type="submission" date="2012-12" db="EMBL/GenBank/DDBJ databases">
        <title>Genome assembly of Fulvivirga imtechensis AK7.</title>
        <authorList>
            <person name="Nupur N."/>
            <person name="Khatri I."/>
            <person name="Kumar R."/>
            <person name="Subramanian S."/>
            <person name="Pinnaka A."/>
        </authorList>
    </citation>
    <scope>NUCLEOTIDE SEQUENCE [LARGE SCALE GENOMIC DNA]</scope>
    <source>
        <strain evidence="2 3">AK7</strain>
    </source>
</reference>
<name>L8JMI6_9BACT</name>
<keyword evidence="1" id="KW-0472">Membrane</keyword>
<proteinExistence type="predicted"/>
<evidence type="ECO:0000256" key="1">
    <source>
        <dbReference type="SAM" id="Phobius"/>
    </source>
</evidence>
<gene>
    <name evidence="2" type="ORF">C900_04400</name>
</gene>
<dbReference type="Proteomes" id="UP000011135">
    <property type="component" value="Unassembled WGS sequence"/>
</dbReference>
<keyword evidence="1" id="KW-0812">Transmembrane</keyword>
<evidence type="ECO:0000313" key="3">
    <source>
        <dbReference type="Proteomes" id="UP000011135"/>
    </source>
</evidence>
<keyword evidence="1" id="KW-1133">Transmembrane helix</keyword>
<organism evidence="2 3">
    <name type="scientific">Fulvivirga imtechensis AK7</name>
    <dbReference type="NCBI Taxonomy" id="1237149"/>
    <lineage>
        <taxon>Bacteria</taxon>
        <taxon>Pseudomonadati</taxon>
        <taxon>Bacteroidota</taxon>
        <taxon>Cytophagia</taxon>
        <taxon>Cytophagales</taxon>
        <taxon>Fulvivirgaceae</taxon>
        <taxon>Fulvivirga</taxon>
    </lineage>
</organism>
<comment type="caution">
    <text evidence="2">The sequence shown here is derived from an EMBL/GenBank/DDBJ whole genome shotgun (WGS) entry which is preliminary data.</text>
</comment>
<dbReference type="AlphaFoldDB" id="L8JMI6"/>
<accession>L8JMI6</accession>
<feature type="transmembrane region" description="Helical" evidence="1">
    <location>
        <begin position="20"/>
        <end position="38"/>
    </location>
</feature>
<dbReference type="STRING" id="1237149.C900_04400"/>
<dbReference type="EMBL" id="AMZN01000061">
    <property type="protein sequence ID" value="ELR70030.1"/>
    <property type="molecule type" value="Genomic_DNA"/>
</dbReference>
<evidence type="ECO:0000313" key="2">
    <source>
        <dbReference type="EMBL" id="ELR70030.1"/>
    </source>
</evidence>